<organism evidence="2 3">
    <name type="scientific">Plectus sambesii</name>
    <dbReference type="NCBI Taxonomy" id="2011161"/>
    <lineage>
        <taxon>Eukaryota</taxon>
        <taxon>Metazoa</taxon>
        <taxon>Ecdysozoa</taxon>
        <taxon>Nematoda</taxon>
        <taxon>Chromadorea</taxon>
        <taxon>Plectida</taxon>
        <taxon>Plectina</taxon>
        <taxon>Plectoidea</taxon>
        <taxon>Plectidae</taxon>
        <taxon>Plectus</taxon>
    </lineage>
</organism>
<dbReference type="Proteomes" id="UP000887566">
    <property type="component" value="Unplaced"/>
</dbReference>
<proteinExistence type="predicted"/>
<dbReference type="AlphaFoldDB" id="A0A914UYE1"/>
<dbReference type="WBParaSite" id="PSAMB.scaffold1364size32511.g12720.t1">
    <property type="protein sequence ID" value="PSAMB.scaffold1364size32511.g12720.t1"/>
    <property type="gene ID" value="PSAMB.scaffold1364size32511.g12720"/>
</dbReference>
<feature type="compositionally biased region" description="Basic and acidic residues" evidence="1">
    <location>
        <begin position="1"/>
        <end position="30"/>
    </location>
</feature>
<evidence type="ECO:0000313" key="2">
    <source>
        <dbReference type="Proteomes" id="UP000887566"/>
    </source>
</evidence>
<sequence length="228" mass="26078">MVDHDANEERAREHMSEQRSADSEASKEASESTGAVGEKFVHFRSQRNCPDVRPTRRGPFRVTALPTKRRHNFVLSAHPIFPSCRAKRIDRRARTLRNHRPLPPYIASFSIRRCDHRWMRRLHANVKRYIVGHARRTKARRTTTPSVWLIDCIAKSDYEVGGRRGRQRARTVCGAKNGGCLEQPEARSAVVRSGKVAAAFYRTGRAIGGQSFHEYTLTEPVICNHRPQ</sequence>
<reference evidence="3" key="1">
    <citation type="submission" date="2022-11" db="UniProtKB">
        <authorList>
            <consortium name="WormBaseParasite"/>
        </authorList>
    </citation>
    <scope>IDENTIFICATION</scope>
</reference>
<protein>
    <submittedName>
        <fullName evidence="3">Uncharacterized protein</fullName>
    </submittedName>
</protein>
<accession>A0A914UYE1</accession>
<feature type="region of interest" description="Disordered" evidence="1">
    <location>
        <begin position="1"/>
        <end position="39"/>
    </location>
</feature>
<evidence type="ECO:0000256" key="1">
    <source>
        <dbReference type="SAM" id="MobiDB-lite"/>
    </source>
</evidence>
<evidence type="ECO:0000313" key="3">
    <source>
        <dbReference type="WBParaSite" id="PSAMB.scaffold1364size32511.g12720.t1"/>
    </source>
</evidence>
<name>A0A914UYE1_9BILA</name>
<keyword evidence="2" id="KW-1185">Reference proteome</keyword>